<comment type="caution">
    <text evidence="1">The sequence shown here is derived from an EMBL/GenBank/DDBJ whole genome shotgun (WGS) entry which is preliminary data.</text>
</comment>
<gene>
    <name evidence="1" type="ORF">C2L71_11380</name>
</gene>
<sequence>MDLSEIRRHYISEGYSALNASAKTCQDVILAKIAASPLKESVTVKGGVLMCAISGSKRRATQDIDLDFVRYPISDEAIRSFIRTLSAVDDGISMDIVGGIEELSQQDYKGKRVRIKMSDGRTSLESKLDLGVNASLSMEQDECWFDIAQSDEGICLLGNSKEQIFVEKLISLLRHGIRSTRFRDLYDMYYIGNAASLDRPRLKRYIEGEIIDNPDMWDDSMEGIATRVGRTLSNRQFIARMKTSHRDWIGKSAEEVARWLPSFLRRL</sequence>
<dbReference type="InterPro" id="IPR014942">
    <property type="entry name" value="AbiEii"/>
</dbReference>
<reference evidence="2" key="1">
    <citation type="submission" date="2018-01" db="EMBL/GenBank/DDBJ databases">
        <title>Rubneribacter badeniensis gen. nov., sp. nov., and Colonibacter rubneri, gen. nov., sp. nov., WGS of new members of the Eggerthellaceae.</title>
        <authorList>
            <person name="Danylec N."/>
            <person name="Stoll D.A."/>
            <person name="Doetsch A."/>
            <person name="Kulling S.E."/>
            <person name="Huch M."/>
        </authorList>
    </citation>
    <scope>NUCLEOTIDE SEQUENCE [LARGE SCALE GENOMIC DNA]</scope>
    <source>
        <strain evidence="2">ResAG-96</strain>
    </source>
</reference>
<dbReference type="RefSeq" id="WP_103265880.1">
    <property type="nucleotide sequence ID" value="NZ_CABMLE010000021.1"/>
</dbReference>
<accession>A0A2K2U8X4</accession>
<keyword evidence="2" id="KW-1185">Reference proteome</keyword>
<evidence type="ECO:0008006" key="3">
    <source>
        <dbReference type="Google" id="ProtNLM"/>
    </source>
</evidence>
<dbReference type="Pfam" id="PF08843">
    <property type="entry name" value="AbiEii"/>
    <property type="match status" value="1"/>
</dbReference>
<evidence type="ECO:0000313" key="2">
    <source>
        <dbReference type="Proteomes" id="UP000236197"/>
    </source>
</evidence>
<name>A0A2K2U8X4_9ACTN</name>
<evidence type="ECO:0000313" key="1">
    <source>
        <dbReference type="EMBL" id="PNV66796.1"/>
    </source>
</evidence>
<dbReference type="Proteomes" id="UP000236197">
    <property type="component" value="Unassembled WGS sequence"/>
</dbReference>
<dbReference type="EMBL" id="PPEK01000021">
    <property type="protein sequence ID" value="PNV66796.1"/>
    <property type="molecule type" value="Genomic_DNA"/>
</dbReference>
<proteinExistence type="predicted"/>
<dbReference type="OrthoDB" id="3174584at2"/>
<organism evidence="1 2">
    <name type="scientific">Enteroscipio rubneri</name>
    <dbReference type="NCBI Taxonomy" id="2070686"/>
    <lineage>
        <taxon>Bacteria</taxon>
        <taxon>Bacillati</taxon>
        <taxon>Actinomycetota</taxon>
        <taxon>Coriobacteriia</taxon>
        <taxon>Eggerthellales</taxon>
        <taxon>Eggerthellaceae</taxon>
        <taxon>Enteroscipio</taxon>
    </lineage>
</organism>
<dbReference type="AlphaFoldDB" id="A0A2K2U8X4"/>
<protein>
    <recommendedName>
        <fullName evidence="3">Nucleotidyl transferase AbiEii/AbiGii toxin family protein</fullName>
    </recommendedName>
</protein>